<dbReference type="AlphaFoldDB" id="A0A2P5I9E3"/>
<name>A0A2P5I9E3_DIAHE</name>
<protein>
    <submittedName>
        <fullName evidence="1">Uncharacterized protein</fullName>
    </submittedName>
</protein>
<keyword evidence="2" id="KW-1185">Reference proteome</keyword>
<dbReference type="InParanoid" id="A0A2P5I9E3"/>
<accession>A0A2P5I9E3</accession>
<organism evidence="1 2">
    <name type="scientific">Diaporthe helianthi</name>
    <dbReference type="NCBI Taxonomy" id="158607"/>
    <lineage>
        <taxon>Eukaryota</taxon>
        <taxon>Fungi</taxon>
        <taxon>Dikarya</taxon>
        <taxon>Ascomycota</taxon>
        <taxon>Pezizomycotina</taxon>
        <taxon>Sordariomycetes</taxon>
        <taxon>Sordariomycetidae</taxon>
        <taxon>Diaporthales</taxon>
        <taxon>Diaporthaceae</taxon>
        <taxon>Diaporthe</taxon>
    </lineage>
</organism>
<reference evidence="1" key="1">
    <citation type="submission" date="2017-09" db="EMBL/GenBank/DDBJ databases">
        <title>Polyketide synthases of a Diaporthe helianthi virulent isolate.</title>
        <authorList>
            <person name="Baroncelli R."/>
        </authorList>
    </citation>
    <scope>NUCLEOTIDE SEQUENCE [LARGE SCALE GENOMIC DNA]</scope>
    <source>
        <strain evidence="1">7/96</strain>
    </source>
</reference>
<gene>
    <name evidence="1" type="ORF">DHEL01_v202503</name>
</gene>
<proteinExistence type="predicted"/>
<dbReference type="EMBL" id="MAVT02000137">
    <property type="protein sequence ID" value="POS79110.1"/>
    <property type="molecule type" value="Genomic_DNA"/>
</dbReference>
<sequence length="123" mass="13435">MLGHVGNNVSRMGALDKALAQDVAEDKFEAILGLVNPLLMILDPKKTVFVIIDNASEFEGVTWNEWSGQLVQVFKMLYDIVRGQTAGAGSGAQLKMEVLMTNANKSTVLGRLVEDVEIVSLHY</sequence>
<evidence type="ECO:0000313" key="2">
    <source>
        <dbReference type="Proteomes" id="UP000094444"/>
    </source>
</evidence>
<dbReference type="OrthoDB" id="5419927at2759"/>
<dbReference type="Proteomes" id="UP000094444">
    <property type="component" value="Unassembled WGS sequence"/>
</dbReference>
<comment type="caution">
    <text evidence="1">The sequence shown here is derived from an EMBL/GenBank/DDBJ whole genome shotgun (WGS) entry which is preliminary data.</text>
</comment>
<evidence type="ECO:0000313" key="1">
    <source>
        <dbReference type="EMBL" id="POS79110.1"/>
    </source>
</evidence>